<evidence type="ECO:0000256" key="2">
    <source>
        <dbReference type="ARBA" id="ARBA00023002"/>
    </source>
</evidence>
<comment type="similarity">
    <text evidence="1">Belongs to the non-flavoprotein flavin reductase family.</text>
</comment>
<dbReference type="InterPro" id="IPR002563">
    <property type="entry name" value="Flavin_Rdtase-like_dom"/>
</dbReference>
<protein>
    <recommendedName>
        <fullName evidence="3">Flavin reductase like domain-containing protein</fullName>
    </recommendedName>
</protein>
<dbReference type="GO" id="GO:0042602">
    <property type="term" value="F:riboflavin reductase (NADPH) activity"/>
    <property type="evidence" value="ECO:0007669"/>
    <property type="project" value="TreeGrafter"/>
</dbReference>
<evidence type="ECO:0000259" key="3">
    <source>
        <dbReference type="SMART" id="SM00903"/>
    </source>
</evidence>
<dbReference type="InterPro" id="IPR012349">
    <property type="entry name" value="Split_barrel_FMN-bd"/>
</dbReference>
<gene>
    <name evidence="4" type="ORF">GCM10008090_09540</name>
</gene>
<evidence type="ECO:0000313" key="5">
    <source>
        <dbReference type="Proteomes" id="UP000614811"/>
    </source>
</evidence>
<dbReference type="AlphaFoldDB" id="A0A918RKD4"/>
<comment type="caution">
    <text evidence="4">The sequence shown here is derived from an EMBL/GenBank/DDBJ whole genome shotgun (WGS) entry which is preliminary data.</text>
</comment>
<dbReference type="SUPFAM" id="SSF50475">
    <property type="entry name" value="FMN-binding split barrel"/>
    <property type="match status" value="1"/>
</dbReference>
<keyword evidence="2" id="KW-0560">Oxidoreductase</keyword>
<accession>A0A918RKD4</accession>
<dbReference type="PANTHER" id="PTHR30466">
    <property type="entry name" value="FLAVIN REDUCTASE"/>
    <property type="match status" value="1"/>
</dbReference>
<evidence type="ECO:0000313" key="4">
    <source>
        <dbReference type="EMBL" id="GHA02325.1"/>
    </source>
</evidence>
<proteinExistence type="inferred from homology"/>
<dbReference type="PANTHER" id="PTHR30466:SF11">
    <property type="entry name" value="FLAVIN-DEPENDENT MONOOXYGENASE, REDUCTASE SUBUNIT HSAB"/>
    <property type="match status" value="1"/>
</dbReference>
<reference evidence="4" key="1">
    <citation type="journal article" date="2014" name="Int. J. Syst. Evol. Microbiol.">
        <title>Complete genome sequence of Corynebacterium casei LMG S-19264T (=DSM 44701T), isolated from a smear-ripened cheese.</title>
        <authorList>
            <consortium name="US DOE Joint Genome Institute (JGI-PGF)"/>
            <person name="Walter F."/>
            <person name="Albersmeier A."/>
            <person name="Kalinowski J."/>
            <person name="Ruckert C."/>
        </authorList>
    </citation>
    <scope>NUCLEOTIDE SEQUENCE</scope>
    <source>
        <strain evidence="4">KCTC 12711</strain>
    </source>
</reference>
<dbReference type="Gene3D" id="2.30.110.10">
    <property type="entry name" value="Electron Transport, Fmn-binding Protein, Chain A"/>
    <property type="match status" value="1"/>
</dbReference>
<dbReference type="EMBL" id="BMXA01000001">
    <property type="protein sequence ID" value="GHA02325.1"/>
    <property type="molecule type" value="Genomic_DNA"/>
</dbReference>
<name>A0A918RKD4_9GAMM</name>
<dbReference type="Pfam" id="PF01613">
    <property type="entry name" value="Flavin_Reduct"/>
    <property type="match status" value="1"/>
</dbReference>
<dbReference type="GO" id="GO:0010181">
    <property type="term" value="F:FMN binding"/>
    <property type="evidence" value="ECO:0007669"/>
    <property type="project" value="InterPro"/>
</dbReference>
<dbReference type="Proteomes" id="UP000614811">
    <property type="component" value="Unassembled WGS sequence"/>
</dbReference>
<organism evidence="4 5">
    <name type="scientific">Arenicella chitinivorans</name>
    <dbReference type="NCBI Taxonomy" id="1329800"/>
    <lineage>
        <taxon>Bacteria</taxon>
        <taxon>Pseudomonadati</taxon>
        <taxon>Pseudomonadota</taxon>
        <taxon>Gammaproteobacteria</taxon>
        <taxon>Arenicellales</taxon>
        <taxon>Arenicellaceae</taxon>
        <taxon>Arenicella</taxon>
    </lineage>
</organism>
<dbReference type="SMART" id="SM00903">
    <property type="entry name" value="Flavin_Reduct"/>
    <property type="match status" value="1"/>
</dbReference>
<dbReference type="RefSeq" id="WP_229794134.1">
    <property type="nucleotide sequence ID" value="NZ_BMXA01000001.1"/>
</dbReference>
<keyword evidence="5" id="KW-1185">Reference proteome</keyword>
<evidence type="ECO:0000256" key="1">
    <source>
        <dbReference type="ARBA" id="ARBA00008898"/>
    </source>
</evidence>
<reference evidence="4" key="2">
    <citation type="submission" date="2020-09" db="EMBL/GenBank/DDBJ databases">
        <authorList>
            <person name="Sun Q."/>
            <person name="Kim S."/>
        </authorList>
    </citation>
    <scope>NUCLEOTIDE SEQUENCE</scope>
    <source>
        <strain evidence="4">KCTC 12711</strain>
    </source>
</reference>
<feature type="domain" description="Flavin reductase like" evidence="3">
    <location>
        <begin position="14"/>
        <end position="159"/>
    </location>
</feature>
<sequence>MTQINQHRSLRDAFGQFATGVTVVTSRGQQGQPIGLTANSFASVSLEPPMVSWCIDKSSNRFAEFERADHYTISVLTAEQQAISNLFAMRSWDDTVFDDTEWFTGPNDVPQLPDVSARFHCQTTHRYAGGDHLIIVGTVLEFESTPKAPLLFFQGEYNALK</sequence>
<dbReference type="InterPro" id="IPR050268">
    <property type="entry name" value="NADH-dep_flavin_reductase"/>
</dbReference>